<keyword evidence="2" id="KW-1134">Transmembrane beta strand</keyword>
<dbReference type="NCBIfam" id="TIGR01845">
    <property type="entry name" value="outer_NodT"/>
    <property type="match status" value="1"/>
</dbReference>
<dbReference type="InterPro" id="IPR010131">
    <property type="entry name" value="MdtP/NodT-like"/>
</dbReference>
<dbReference type="InterPro" id="IPR003423">
    <property type="entry name" value="OMP_efflux"/>
</dbReference>
<comment type="similarity">
    <text evidence="1 2">Belongs to the outer membrane factor (OMF) (TC 1.B.17) family.</text>
</comment>
<keyword evidence="2" id="KW-0564">Palmitate</keyword>
<keyword evidence="2" id="KW-0472">Membrane</keyword>
<proteinExistence type="inferred from homology"/>
<comment type="subcellular location">
    <subcellularLocation>
        <location evidence="2">Cell membrane</location>
        <topology evidence="2">Lipid-anchor</topology>
    </subcellularLocation>
</comment>
<dbReference type="SUPFAM" id="SSF56954">
    <property type="entry name" value="Outer membrane efflux proteins (OEP)"/>
    <property type="match status" value="1"/>
</dbReference>
<dbReference type="PANTHER" id="PTHR30203">
    <property type="entry name" value="OUTER MEMBRANE CATION EFFLUX PROTEIN"/>
    <property type="match status" value="1"/>
</dbReference>
<dbReference type="GO" id="GO:0015562">
    <property type="term" value="F:efflux transmembrane transporter activity"/>
    <property type="evidence" value="ECO:0007669"/>
    <property type="project" value="InterPro"/>
</dbReference>
<protein>
    <submittedName>
        <fullName evidence="3">RND transporter</fullName>
    </submittedName>
</protein>
<dbReference type="Pfam" id="PF02321">
    <property type="entry name" value="OEP"/>
    <property type="match status" value="2"/>
</dbReference>
<reference evidence="3 4" key="1">
    <citation type="submission" date="2014-12" db="EMBL/GenBank/DDBJ databases">
        <title>16Stimator: statistical estimation of ribosomal gene copy numbers from draft genome assemblies.</title>
        <authorList>
            <person name="Perisin M.A."/>
            <person name="Vetter M."/>
            <person name="Gilbert J.A."/>
            <person name="Bergelson J."/>
        </authorList>
    </citation>
    <scope>NUCLEOTIDE SEQUENCE [LARGE SCALE GENOMIC DNA]</scope>
    <source>
        <strain evidence="3 4">MEDvA23</strain>
    </source>
</reference>
<keyword evidence="2" id="KW-0812">Transmembrane</keyword>
<comment type="caution">
    <text evidence="3">The sequence shown here is derived from an EMBL/GenBank/DDBJ whole genome shotgun (WGS) entry which is preliminary data.</text>
</comment>
<keyword evidence="2" id="KW-0449">Lipoprotein</keyword>
<dbReference type="PROSITE" id="PS51257">
    <property type="entry name" value="PROKAR_LIPOPROTEIN"/>
    <property type="match status" value="1"/>
</dbReference>
<dbReference type="AlphaFoldDB" id="A0A0D0MN34"/>
<evidence type="ECO:0000313" key="4">
    <source>
        <dbReference type="Proteomes" id="UP000032067"/>
    </source>
</evidence>
<evidence type="ECO:0000313" key="3">
    <source>
        <dbReference type="EMBL" id="KIQ33696.1"/>
    </source>
</evidence>
<organism evidence="3 4">
    <name type="scientific">Variovorax paradoxus</name>
    <dbReference type="NCBI Taxonomy" id="34073"/>
    <lineage>
        <taxon>Bacteria</taxon>
        <taxon>Pseudomonadati</taxon>
        <taxon>Pseudomonadota</taxon>
        <taxon>Betaproteobacteria</taxon>
        <taxon>Burkholderiales</taxon>
        <taxon>Comamonadaceae</taxon>
        <taxon>Variovorax</taxon>
    </lineage>
</organism>
<gene>
    <name evidence="3" type="ORF">RT97_09940</name>
</gene>
<name>A0A0D0MN34_VARPD</name>
<accession>A0A0D0MN34</accession>
<evidence type="ECO:0000256" key="1">
    <source>
        <dbReference type="ARBA" id="ARBA00007613"/>
    </source>
</evidence>
<feature type="signal peptide" evidence="2">
    <location>
        <begin position="1"/>
        <end position="21"/>
    </location>
</feature>
<sequence length="481" mass="51045">MRLRVIAAAIAAVLAAGCAVGPDYKTPETPLPVSWTLEAPWRQATPNDVADKGPWWKRFSDAQLDALQDKALAGSPTLTIANARLAQARANLDVSSASRFPQLGLGARASRLKISANRPLTNYATTNASTVQNDFALSLNASYELDLAGRVQRTVEGATASAEQSAADLANTRLVLTADVANNYFNLRSTDIELDVISRSIGLQRRALELVTARHDLGAVSGLDVAQQQALLETTLTQVDVLKKQRAQYEHALATLTGTPAPSFALPVDLREIRPPAVPLGVPSEILQRRPDVASAERSMAAANAQIGVATAAFYPSFIISPTVGVDSRLIESLFNGPSLLWSVGVSATQVLFDGGRVRANVDFARAGYDATVGNYRRTVLTAMQEVEDGITGLSALDSATTQAQAAVAAARRVLDMATSRYEGGASTYLDVITSQQSLLTVERQAAQLQGQRLLTAVFLVKALGGDWEGPGTLGPLAKKE</sequence>
<keyword evidence="2" id="KW-0732">Signal</keyword>
<dbReference type="GO" id="GO:0005886">
    <property type="term" value="C:plasma membrane"/>
    <property type="evidence" value="ECO:0007669"/>
    <property type="project" value="UniProtKB-SubCell"/>
</dbReference>
<dbReference type="RefSeq" id="WP_042578608.1">
    <property type="nucleotide sequence ID" value="NZ_JXQQ01000020.1"/>
</dbReference>
<dbReference type="Proteomes" id="UP000032067">
    <property type="component" value="Unassembled WGS sequence"/>
</dbReference>
<dbReference type="EMBL" id="JXQQ01000020">
    <property type="protein sequence ID" value="KIQ33696.1"/>
    <property type="molecule type" value="Genomic_DNA"/>
</dbReference>
<dbReference type="Gene3D" id="2.20.200.10">
    <property type="entry name" value="Outer membrane efflux proteins (OEP)"/>
    <property type="match status" value="1"/>
</dbReference>
<feature type="chain" id="PRO_5001434659" evidence="2">
    <location>
        <begin position="22"/>
        <end position="481"/>
    </location>
</feature>
<evidence type="ECO:0000256" key="2">
    <source>
        <dbReference type="RuleBase" id="RU362097"/>
    </source>
</evidence>
<dbReference type="PANTHER" id="PTHR30203:SF33">
    <property type="entry name" value="BLR4455 PROTEIN"/>
    <property type="match status" value="1"/>
</dbReference>
<dbReference type="Gene3D" id="1.20.1600.10">
    <property type="entry name" value="Outer membrane efflux proteins (OEP)"/>
    <property type="match status" value="1"/>
</dbReference>